<comment type="similarity">
    <text evidence="2">Belongs to the class-V pyridoxal-phosphate-dependent aminotransferase family.</text>
</comment>
<dbReference type="InterPro" id="IPR015424">
    <property type="entry name" value="PyrdxlP-dep_Trfase"/>
</dbReference>
<dbReference type="CDD" id="cd06451">
    <property type="entry name" value="AGAT_like"/>
    <property type="match status" value="1"/>
</dbReference>
<dbReference type="Proteomes" id="UP001497493">
    <property type="component" value="Chromosome"/>
</dbReference>
<evidence type="ECO:0000256" key="2">
    <source>
        <dbReference type="ARBA" id="ARBA00009236"/>
    </source>
</evidence>
<keyword evidence="5" id="KW-0663">Pyridoxal phosphate</keyword>
<dbReference type="InterPro" id="IPR000192">
    <property type="entry name" value="Aminotrans_V_dom"/>
</dbReference>
<comment type="cofactor">
    <cofactor evidence="1">
        <name>pyridoxal 5'-phosphate</name>
        <dbReference type="ChEBI" id="CHEBI:597326"/>
    </cofactor>
</comment>
<dbReference type="Pfam" id="PF00266">
    <property type="entry name" value="Aminotran_5"/>
    <property type="match status" value="1"/>
</dbReference>
<dbReference type="InterPro" id="IPR015421">
    <property type="entry name" value="PyrdxlP-dep_Trfase_major"/>
</dbReference>
<dbReference type="Gene3D" id="3.40.640.10">
    <property type="entry name" value="Type I PLP-dependent aspartate aminotransferase-like (Major domain)"/>
    <property type="match status" value="1"/>
</dbReference>
<keyword evidence="4 7" id="KW-0808">Transferase</keyword>
<organism evidence="7 8">
    <name type="scientific">Candidatus Methylocalor cossyra</name>
    <dbReference type="NCBI Taxonomy" id="3108543"/>
    <lineage>
        <taxon>Bacteria</taxon>
        <taxon>Pseudomonadati</taxon>
        <taxon>Pseudomonadota</taxon>
        <taxon>Gammaproteobacteria</taxon>
        <taxon>Methylococcales</taxon>
        <taxon>Methylococcaceae</taxon>
        <taxon>Candidatus Methylocalor</taxon>
    </lineage>
</organism>
<evidence type="ECO:0000313" key="7">
    <source>
        <dbReference type="EMBL" id="CAL1239545.1"/>
    </source>
</evidence>
<dbReference type="RefSeq" id="WP_348759090.1">
    <property type="nucleotide sequence ID" value="NZ_OZ026884.1"/>
</dbReference>
<evidence type="ECO:0000259" key="6">
    <source>
        <dbReference type="Pfam" id="PF00266"/>
    </source>
</evidence>
<keyword evidence="8" id="KW-1185">Reference proteome</keyword>
<feature type="domain" description="Aminotransferase class V" evidence="6">
    <location>
        <begin position="42"/>
        <end position="317"/>
    </location>
</feature>
<dbReference type="PIRSF" id="PIRSF000524">
    <property type="entry name" value="SPT"/>
    <property type="match status" value="1"/>
</dbReference>
<protein>
    <submittedName>
        <fullName evidence="7">Serine--glyoxylate aminotransferase</fullName>
        <ecNumber evidence="7">2.6.1.45</ecNumber>
    </submittedName>
</protein>
<dbReference type="InterPro" id="IPR015422">
    <property type="entry name" value="PyrdxlP-dep_Trfase_small"/>
</dbReference>
<dbReference type="SUPFAM" id="SSF53383">
    <property type="entry name" value="PLP-dependent transferases"/>
    <property type="match status" value="1"/>
</dbReference>
<keyword evidence="3 7" id="KW-0032">Aminotransferase</keyword>
<gene>
    <name evidence="7" type="primary">sgaA</name>
    <name evidence="7" type="ORF">MECH1_V1_0769</name>
</gene>
<dbReference type="InterPro" id="IPR024169">
    <property type="entry name" value="SP_NH2Trfase/AEP_transaminase"/>
</dbReference>
<name>A0ABM9NG01_9GAMM</name>
<evidence type="ECO:0000256" key="4">
    <source>
        <dbReference type="ARBA" id="ARBA00022679"/>
    </source>
</evidence>
<evidence type="ECO:0000313" key="8">
    <source>
        <dbReference type="Proteomes" id="UP001497493"/>
    </source>
</evidence>
<dbReference type="GO" id="GO:0050281">
    <property type="term" value="F:L-serine-glyoxylate transaminase activity"/>
    <property type="evidence" value="ECO:0007669"/>
    <property type="project" value="UniProtKB-EC"/>
</dbReference>
<evidence type="ECO:0000256" key="3">
    <source>
        <dbReference type="ARBA" id="ARBA00022576"/>
    </source>
</evidence>
<sequence length="395" mass="43213">MPGRNHLFVPGPTNIPDAILNAMHVPMEDHRRPDFPELIKPLLEDLKKIFRTEAGQCFIFPATGTAGWEIALTNTLSPGDKVLAYRFGQFSHLWIDLARRIGLEVECVEVPWGQGVPLDRLEQRLEADSAHEIKALLICHNETATGVTSDLAGVRRALDAAKHPALFLVDGVSSVASLDFRLDEWGIDVGLAGSQKGFMLPAGLALLAFSPKALAARHRAKCRRGFLDIQDHIAQNADGYFPYTPSIPLLYGLRKAIDLLLEEGLEQVYARHARLAEGVRRAVAAWGLKLCAQEPKWYSDTVSAILVPEGFDARDVMHCAYHRYHLSLGAGLGELAGKVFRIGHLGDLNELMLASAITGTEMALRDCGIPVTPGSGIAAAAEYWRETAPPLAPRR</sequence>
<evidence type="ECO:0000256" key="5">
    <source>
        <dbReference type="ARBA" id="ARBA00022898"/>
    </source>
</evidence>
<dbReference type="EC" id="2.6.1.45" evidence="7"/>
<reference evidence="7 8" key="1">
    <citation type="submission" date="2024-04" db="EMBL/GenBank/DDBJ databases">
        <authorList>
            <person name="Cremers G."/>
        </authorList>
    </citation>
    <scope>NUCLEOTIDE SEQUENCE [LARGE SCALE GENOMIC DNA]</scope>
    <source>
        <strain evidence="7">MeCH1-AG</strain>
    </source>
</reference>
<proteinExistence type="inferred from homology"/>
<dbReference type="EMBL" id="OZ026884">
    <property type="protein sequence ID" value="CAL1239545.1"/>
    <property type="molecule type" value="Genomic_DNA"/>
</dbReference>
<dbReference type="Gene3D" id="3.90.1150.10">
    <property type="entry name" value="Aspartate Aminotransferase, domain 1"/>
    <property type="match status" value="1"/>
</dbReference>
<dbReference type="PANTHER" id="PTHR21152">
    <property type="entry name" value="AMINOTRANSFERASE CLASS V"/>
    <property type="match status" value="1"/>
</dbReference>
<accession>A0ABM9NG01</accession>
<dbReference type="PANTHER" id="PTHR21152:SF24">
    <property type="entry name" value="ALANINE--GLYOXYLATE AMINOTRANSFERASE 1"/>
    <property type="match status" value="1"/>
</dbReference>
<evidence type="ECO:0000256" key="1">
    <source>
        <dbReference type="ARBA" id="ARBA00001933"/>
    </source>
</evidence>